<gene>
    <name evidence="1" type="ORF">JFY56_21620</name>
</gene>
<dbReference type="Proteomes" id="UP000669060">
    <property type="component" value="Unassembled WGS sequence"/>
</dbReference>
<evidence type="ECO:0000313" key="2">
    <source>
        <dbReference type="Proteomes" id="UP000669060"/>
    </source>
</evidence>
<name>A0ABS3TVY5_9PSED</name>
<keyword evidence="2" id="KW-1185">Reference proteome</keyword>
<accession>A0ABS3TVY5</accession>
<dbReference type="NCBIfam" id="TIGR02610">
    <property type="entry name" value="PHA_gran_rgn"/>
    <property type="match status" value="1"/>
</dbReference>
<sequence length="91" mass="10143">MSHIRIERTHSLGLEAAREKAEKLGERFAREYGLSHGWRGNTLVFQRTGVDGRIDVSEDRVVVDIRLGLLLSAMGGVLKSEIERGLDKALV</sequence>
<dbReference type="EMBL" id="JAELYA010000010">
    <property type="protein sequence ID" value="MBO3277822.1"/>
    <property type="molecule type" value="Genomic_DNA"/>
</dbReference>
<organism evidence="1 2">
    <name type="scientific">Pseudomonas schmalbachii</name>
    <dbReference type="NCBI Taxonomy" id="2816993"/>
    <lineage>
        <taxon>Bacteria</taxon>
        <taxon>Pseudomonadati</taxon>
        <taxon>Pseudomonadota</taxon>
        <taxon>Gammaproteobacteria</taxon>
        <taxon>Pseudomonadales</taxon>
        <taxon>Pseudomonadaceae</taxon>
        <taxon>Pseudomonas</taxon>
    </lineage>
</organism>
<dbReference type="InterPro" id="IPR013433">
    <property type="entry name" value="PHA_gran_rgn"/>
</dbReference>
<reference evidence="1 2" key="1">
    <citation type="submission" date="2020-12" db="EMBL/GenBank/DDBJ databases">
        <title>Pseudomonas schmalbachii sp. nov. isolated from millipede gut.</title>
        <authorList>
            <person name="Shelomi M."/>
        </authorList>
    </citation>
    <scope>NUCLEOTIDE SEQUENCE [LARGE SCALE GENOMIC DNA]</scope>
    <source>
        <strain evidence="1 2">Milli4</strain>
    </source>
</reference>
<proteinExistence type="predicted"/>
<comment type="caution">
    <text evidence="1">The sequence shown here is derived from an EMBL/GenBank/DDBJ whole genome shotgun (WGS) entry which is preliminary data.</text>
</comment>
<dbReference type="RefSeq" id="WP_208316218.1">
    <property type="nucleotide sequence ID" value="NZ_JAELYA010000010.1"/>
</dbReference>
<evidence type="ECO:0000313" key="1">
    <source>
        <dbReference type="EMBL" id="MBO3277822.1"/>
    </source>
</evidence>
<protein>
    <submittedName>
        <fullName evidence="1">Polyhydroxyalkanoic acid system family protein</fullName>
    </submittedName>
</protein>
<dbReference type="Pfam" id="PF09650">
    <property type="entry name" value="PHA_gran_rgn"/>
    <property type="match status" value="1"/>
</dbReference>